<name>A0A9X2ZFA6_9FLAO</name>
<dbReference type="InterPro" id="IPR049304">
    <property type="entry name" value="Gly_rich_dom"/>
</dbReference>
<dbReference type="Proteomes" id="UP001151079">
    <property type="component" value="Unassembled WGS sequence"/>
</dbReference>
<proteinExistence type="predicted"/>
<sequence length="1241" mass="123869">MRLKLSLLFVFISFYSWSQTTTPFAASGTFNVPAGVTSITAQAWGGGGSGGGAGGAGLLLGRGAAGGGGGAYVSAALTVTPGAALSVVVAGATPGTIIANGTAGGSSTITGFEASFLAVGGSGGGANVGTTPGAAAGGTVAASAGTTKTAGGNGGAGASTLLSLVLSSGAGGAGGNSGGAGGVGISSLLLGNGPGNAGAAPGGGGGGAINSALGSDQVGGTGAAGQVLITYTCPTYNITGTAATNICSSTGSTSTVTLTSSAVLLPVGNYVVTYNRSSPSATGLTANMTVSTAGTGTFTAVGLTTVGSSTITITTLASGACSSSISATNTATIVVSPATVGGTISGGTSICIGNTSGLLTLSGNTGSVVKWQSSVSPFSTWSDISNTNTTYTSGALSVTTQFRAVIQSGVCVQVDSSPITVTVNPLPTITLSATATTVCFSSSTQNTTLSYSGTTGTPTTYSIVWNSSPANSFAAVTNVTLPVSPITIAIPAGTSAGTYTGTLTVTNANGCISSPGSVFTITINPLSAVVASASTVNVCSSASAQNTTLSYSGATASPTTYSIVWNSSPTNSFVAVTNAALSASPITIAVPAGATSGTYTGTLTVSNANSCVSSPGSVFTVNINTTPTAPAIGTITLLTCAIPTGSIALSGLPSGGVLTQYPGGANVSYTGTTTTVSGLTPNTYTFTTGNGNCTSAVSANAVVPGLVTNTYTTAWSNGTPTVDQNIIFAGNYSSSGDVIGCSCQVNSGISVTINSGHTLTIENGVTVSGGTLVFNNNASLDQVNNVANVGSITYKRNSTPMNAFDYTYWSSPVAGQVLNVLSPNTLPDKYFSYSNGWVTESGANAMSVGKGYIIRVPKDGTIWGNGENVVYPYSQPVQFIGVPNNGPITGETVAINDIYLIGNPYPSALSADKFLAANSAILGGTIYFWTHNTPITQNGSQYLYTSNDYASYNGVGGTNTLPAASGGATPLGDIAAGQSFFGTGIASGVISFTNAMRVAGNNSQFFKLSQEAKVAANGKNRLWLNLSNAEGAFKQILIGYVEGATNNYDNNFDGLSMDGNPYVDFYSINNANKLVIQGRELPFKDTDVIPLGYKSTITGNFTIAIDKADGLLGNQAVFLEDKVMGLKSDLRNGGYTFSSAVGTFDDRFVLSYTNVTLGTGELDIPENTVLIAVKNKEISVSAINQGINKVFVYDVSGSLLYSKDAISNSAFVIEHLKSGNQVLLVKVILDNNHVETKKVIF</sequence>
<accession>A0A9X2ZFA6</accession>
<feature type="chain" id="PRO_5040942391" evidence="1">
    <location>
        <begin position="19"/>
        <end position="1241"/>
    </location>
</feature>
<reference evidence="3" key="1">
    <citation type="submission" date="2022-10" db="EMBL/GenBank/DDBJ databases">
        <title>Two novel species of Flavobacterium.</title>
        <authorList>
            <person name="Liu Q."/>
            <person name="Xin Y.-H."/>
        </authorList>
    </citation>
    <scope>NUCLEOTIDE SEQUENCE</scope>
    <source>
        <strain evidence="3">LS1R49</strain>
    </source>
</reference>
<dbReference type="EMBL" id="JAOZEW010000007">
    <property type="protein sequence ID" value="MCV9927696.1"/>
    <property type="molecule type" value="Genomic_DNA"/>
</dbReference>
<dbReference type="NCBIfam" id="NF033708">
    <property type="entry name" value="T9SS_Cterm_ChiA"/>
    <property type="match status" value="1"/>
</dbReference>
<dbReference type="Pfam" id="PF21722">
    <property type="entry name" value="Gly_rich_2"/>
    <property type="match status" value="1"/>
</dbReference>
<organism evidence="3 4">
    <name type="scientific">Flavobacterium shii</name>
    <dbReference type="NCBI Taxonomy" id="2987687"/>
    <lineage>
        <taxon>Bacteria</taxon>
        <taxon>Pseudomonadati</taxon>
        <taxon>Bacteroidota</taxon>
        <taxon>Flavobacteriia</taxon>
        <taxon>Flavobacteriales</taxon>
        <taxon>Flavobacteriaceae</taxon>
        <taxon>Flavobacterium</taxon>
    </lineage>
</organism>
<protein>
    <submittedName>
        <fullName evidence="3">T9SS sorting signal type C domain-containing protein</fullName>
    </submittedName>
</protein>
<gene>
    <name evidence="3" type="ORF">OIU83_08545</name>
</gene>
<evidence type="ECO:0000259" key="2">
    <source>
        <dbReference type="Pfam" id="PF21722"/>
    </source>
</evidence>
<dbReference type="AlphaFoldDB" id="A0A9X2ZFA6"/>
<evidence type="ECO:0000313" key="4">
    <source>
        <dbReference type="Proteomes" id="UP001151079"/>
    </source>
</evidence>
<evidence type="ECO:0000256" key="1">
    <source>
        <dbReference type="SAM" id="SignalP"/>
    </source>
</evidence>
<keyword evidence="4" id="KW-1185">Reference proteome</keyword>
<keyword evidence="1" id="KW-0732">Signal</keyword>
<evidence type="ECO:0000313" key="3">
    <source>
        <dbReference type="EMBL" id="MCV9927696.1"/>
    </source>
</evidence>
<dbReference type="RefSeq" id="WP_264205831.1">
    <property type="nucleotide sequence ID" value="NZ_JAOZEW010000007.1"/>
</dbReference>
<comment type="caution">
    <text evidence="3">The sequence shown here is derived from an EMBL/GenBank/DDBJ whole genome shotgun (WGS) entry which is preliminary data.</text>
</comment>
<feature type="domain" description="Glycine-rich" evidence="2">
    <location>
        <begin position="27"/>
        <end position="231"/>
    </location>
</feature>
<feature type="signal peptide" evidence="1">
    <location>
        <begin position="1"/>
        <end position="18"/>
    </location>
</feature>